<dbReference type="AlphaFoldDB" id="G5JWC0"/>
<accession>G5JWC0</accession>
<dbReference type="InterPro" id="IPR050620">
    <property type="entry name" value="Thioredoxin_H-type-like"/>
</dbReference>
<dbReference type="Pfam" id="PF00085">
    <property type="entry name" value="Thioredoxin"/>
    <property type="match status" value="1"/>
</dbReference>
<sequence>MIIPKNLEELAAYTEKSGKQVFFFKADWCGDCQFIYPFLPEIEKRFPEMAFIQVDRDEYMALAQKWAIFGIPSFVVVENGKVLGRLVNRQRKTKEEIISFLTDLD</sequence>
<dbReference type="PROSITE" id="PS51352">
    <property type="entry name" value="THIOREDOXIN_2"/>
    <property type="match status" value="1"/>
</dbReference>
<dbReference type="Gene3D" id="3.40.30.10">
    <property type="entry name" value="Glutaredoxin"/>
    <property type="match status" value="1"/>
</dbReference>
<dbReference type="InterPro" id="IPR013766">
    <property type="entry name" value="Thioredoxin_domain"/>
</dbReference>
<evidence type="ECO:0000313" key="3">
    <source>
        <dbReference type="Proteomes" id="UP000003573"/>
    </source>
</evidence>
<dbReference type="eggNOG" id="COG0526">
    <property type="taxonomic scope" value="Bacteria"/>
</dbReference>
<dbReference type="Proteomes" id="UP000003573">
    <property type="component" value="Unassembled WGS sequence"/>
</dbReference>
<dbReference type="InterPro" id="IPR036249">
    <property type="entry name" value="Thioredoxin-like_sf"/>
</dbReference>
<dbReference type="STRING" id="764298.STRMA_1866"/>
<evidence type="ECO:0000259" key="1">
    <source>
        <dbReference type="PROSITE" id="PS51352"/>
    </source>
</evidence>
<dbReference type="PANTHER" id="PTHR10438">
    <property type="entry name" value="THIOREDOXIN"/>
    <property type="match status" value="1"/>
</dbReference>
<dbReference type="RefSeq" id="WP_003079465.1">
    <property type="nucleotide sequence ID" value="NZ_AEUW02000001.1"/>
</dbReference>
<keyword evidence="3" id="KW-1185">Reference proteome</keyword>
<dbReference type="SUPFAM" id="SSF52833">
    <property type="entry name" value="Thioredoxin-like"/>
    <property type="match status" value="1"/>
</dbReference>
<name>G5JWC0_9STRE</name>
<organism evidence="2 3">
    <name type="scientific">Streptococcus macacae NCTC 11558</name>
    <dbReference type="NCBI Taxonomy" id="764298"/>
    <lineage>
        <taxon>Bacteria</taxon>
        <taxon>Bacillati</taxon>
        <taxon>Bacillota</taxon>
        <taxon>Bacilli</taxon>
        <taxon>Lactobacillales</taxon>
        <taxon>Streptococcaceae</taxon>
        <taxon>Streptococcus</taxon>
    </lineage>
</organism>
<reference evidence="2 3" key="1">
    <citation type="journal article" date="2014" name="Int. J. Syst. Evol. Microbiol.">
        <title>Phylogenomics and the dynamic genome evolution of the genus Streptococcus.</title>
        <authorList>
            <consortium name="The Broad Institute Genome Sequencing Platform"/>
            <person name="Richards V.P."/>
            <person name="Palmer S.R."/>
            <person name="Pavinski Bitar P.D."/>
            <person name="Qin X."/>
            <person name="Weinstock G.M."/>
            <person name="Highlander S.K."/>
            <person name="Town C.D."/>
            <person name="Burne R.A."/>
            <person name="Stanhope M.J."/>
        </authorList>
    </citation>
    <scope>NUCLEOTIDE SEQUENCE [LARGE SCALE GENOMIC DNA]</scope>
    <source>
        <strain evidence="2 3">NCTC 11558</strain>
    </source>
</reference>
<dbReference type="OrthoDB" id="7629852at2"/>
<dbReference type="CDD" id="cd02947">
    <property type="entry name" value="TRX_family"/>
    <property type="match status" value="1"/>
</dbReference>
<proteinExistence type="predicted"/>
<feature type="domain" description="Thioredoxin" evidence="1">
    <location>
        <begin position="1"/>
        <end position="105"/>
    </location>
</feature>
<evidence type="ECO:0000313" key="2">
    <source>
        <dbReference type="EMBL" id="EHJ51988.1"/>
    </source>
</evidence>
<dbReference type="EMBL" id="AEUW02000001">
    <property type="protein sequence ID" value="EHJ51988.1"/>
    <property type="molecule type" value="Genomic_DNA"/>
</dbReference>
<gene>
    <name evidence="2" type="ORF">STRMA_1866</name>
</gene>
<comment type="caution">
    <text evidence="2">The sequence shown here is derived from an EMBL/GenBank/DDBJ whole genome shotgun (WGS) entry which is preliminary data.</text>
</comment>
<dbReference type="PANTHER" id="PTHR10438:SF468">
    <property type="entry name" value="THIOREDOXIN-1-RELATED"/>
    <property type="match status" value="1"/>
</dbReference>
<protein>
    <submittedName>
        <fullName evidence="2">Hydrogenase-1 expression protein HyaE</fullName>
    </submittedName>
</protein>